<feature type="region of interest" description="Disordered" evidence="1">
    <location>
        <begin position="1"/>
        <end position="61"/>
    </location>
</feature>
<dbReference type="RefSeq" id="WP_127682106.1">
    <property type="nucleotide sequence ID" value="NZ_SACM01000001.1"/>
</dbReference>
<sequence length="61" mass="6824">MPHFTQARPMTAKALRKPRNPVVAPALLRQAGRHQGPHARQSAQSQLRHALQDLHPPTPHD</sequence>
<accession>A0A437LTL4</accession>
<comment type="caution">
    <text evidence="2">The sequence shown here is derived from an EMBL/GenBank/DDBJ whole genome shotgun (WGS) entry which is preliminary data.</text>
</comment>
<dbReference type="Proteomes" id="UP000288587">
    <property type="component" value="Unassembled WGS sequence"/>
</dbReference>
<gene>
    <name evidence="2" type="ORF">EOD73_06870</name>
</gene>
<keyword evidence="3" id="KW-1185">Reference proteome</keyword>
<name>A0A437LTL4_9BURK</name>
<proteinExistence type="predicted"/>
<evidence type="ECO:0000313" key="3">
    <source>
        <dbReference type="Proteomes" id="UP000288587"/>
    </source>
</evidence>
<dbReference type="OrthoDB" id="8912189at2"/>
<dbReference type="AlphaFoldDB" id="A0A437LTL4"/>
<protein>
    <submittedName>
        <fullName evidence="2">Uncharacterized protein</fullName>
    </submittedName>
</protein>
<organism evidence="2 3">
    <name type="scientific">Inhella crocodyli</name>
    <dbReference type="NCBI Taxonomy" id="2499851"/>
    <lineage>
        <taxon>Bacteria</taxon>
        <taxon>Pseudomonadati</taxon>
        <taxon>Pseudomonadota</taxon>
        <taxon>Betaproteobacteria</taxon>
        <taxon>Burkholderiales</taxon>
        <taxon>Sphaerotilaceae</taxon>
        <taxon>Inhella</taxon>
    </lineage>
</organism>
<reference evidence="2 3" key="1">
    <citation type="submission" date="2019-01" db="EMBL/GenBank/DDBJ databases">
        <authorList>
            <person name="Chen W.-M."/>
        </authorList>
    </citation>
    <scope>NUCLEOTIDE SEQUENCE [LARGE SCALE GENOMIC DNA]</scope>
    <source>
        <strain evidence="2 3">CCP-18</strain>
    </source>
</reference>
<dbReference type="EMBL" id="SACM01000001">
    <property type="protein sequence ID" value="RVT88684.1"/>
    <property type="molecule type" value="Genomic_DNA"/>
</dbReference>
<evidence type="ECO:0000256" key="1">
    <source>
        <dbReference type="SAM" id="MobiDB-lite"/>
    </source>
</evidence>
<evidence type="ECO:0000313" key="2">
    <source>
        <dbReference type="EMBL" id="RVT88684.1"/>
    </source>
</evidence>